<evidence type="ECO:0000256" key="2">
    <source>
        <dbReference type="SAM" id="SignalP"/>
    </source>
</evidence>
<reference evidence="3" key="1">
    <citation type="submission" date="2022-05" db="EMBL/GenBank/DDBJ databases">
        <authorList>
            <person name="Colautti A."/>
            <person name="Iacumin L."/>
        </authorList>
    </citation>
    <scope>NUCLEOTIDE SEQUENCE</scope>
    <source>
        <strain evidence="3">DSM 30747</strain>
    </source>
</reference>
<dbReference type="Proteomes" id="UP001152172">
    <property type="component" value="Unassembled WGS sequence"/>
</dbReference>
<dbReference type="EMBL" id="JAMKBI010000007">
    <property type="protein sequence ID" value="MCZ8533957.1"/>
    <property type="molecule type" value="Genomic_DNA"/>
</dbReference>
<comment type="caution">
    <text evidence="3">The sequence shown here is derived from an EMBL/GenBank/DDBJ whole genome shotgun (WGS) entry which is preliminary data.</text>
</comment>
<evidence type="ECO:0000313" key="3">
    <source>
        <dbReference type="EMBL" id="MCZ8533957.1"/>
    </source>
</evidence>
<keyword evidence="4" id="KW-1185">Reference proteome</keyword>
<protein>
    <submittedName>
        <fullName evidence="3">Uncharacterized protein</fullName>
    </submittedName>
</protein>
<evidence type="ECO:0000313" key="4">
    <source>
        <dbReference type="Proteomes" id="UP001152172"/>
    </source>
</evidence>
<feature type="signal peptide" evidence="2">
    <location>
        <begin position="1"/>
        <end position="23"/>
    </location>
</feature>
<evidence type="ECO:0000256" key="1">
    <source>
        <dbReference type="SAM" id="MobiDB-lite"/>
    </source>
</evidence>
<name>A0A9X3RBB3_9BACI</name>
<feature type="region of interest" description="Disordered" evidence="1">
    <location>
        <begin position="169"/>
        <end position="206"/>
    </location>
</feature>
<accession>A0A9X3RBB3</accession>
<proteinExistence type="predicted"/>
<dbReference type="RefSeq" id="WP_269922205.1">
    <property type="nucleotide sequence ID" value="NZ_JAMKBI010000007.1"/>
</dbReference>
<dbReference type="AlphaFoldDB" id="A0A9X3RBB3"/>
<feature type="compositionally biased region" description="Polar residues" evidence="1">
    <location>
        <begin position="177"/>
        <end position="187"/>
    </location>
</feature>
<feature type="chain" id="PRO_5040988771" evidence="2">
    <location>
        <begin position="24"/>
        <end position="365"/>
    </location>
</feature>
<sequence>MLKKKVTLMFFLLLTIIPLQVEAEDTEQEEKRSGLLSNTVNNLLGTTEEIVDSVQETVTEVEKSVPVLKPVTNAVSEVEKVTLPVVHDVVTGVTEATDSTLSSVVEGVEKTVNKLPEIPVVTPVLNKTTETLDAVTSDVQTIVDSSEETVGNIVNIAVEEKQEPTPVLVTKPDIKPTTISTTTGEKPSSNNSEQEVSEEAKQPSKEQVIDATVVEVPVLAQPIIDTIVSENESASRSVPLRVEDDETFYPHELTDSNEKEIKLIEKDAKKQTVKVPVIPAIPLGPEQKMIINSGAAWSGQKNVSSTGLSFLNSGNDVLQGFLPSDEMLKELTKKKWYHQNSYAIVQWIHTPLRKPPEATPFLYVI</sequence>
<keyword evidence="2" id="KW-0732">Signal</keyword>
<gene>
    <name evidence="3" type="ORF">M9R61_11605</name>
</gene>
<organism evidence="3 4">
    <name type="scientific">Psychrobacillus psychrodurans</name>
    <dbReference type="NCBI Taxonomy" id="126157"/>
    <lineage>
        <taxon>Bacteria</taxon>
        <taxon>Bacillati</taxon>
        <taxon>Bacillota</taxon>
        <taxon>Bacilli</taxon>
        <taxon>Bacillales</taxon>
        <taxon>Bacillaceae</taxon>
        <taxon>Psychrobacillus</taxon>
    </lineage>
</organism>